<proteinExistence type="evidence at transcript level"/>
<dbReference type="EMBL" id="AK417960">
    <property type="protein sequence ID" value="BAN21175.1"/>
    <property type="molecule type" value="mRNA"/>
</dbReference>
<reference evidence="2" key="1">
    <citation type="journal article" date="2013" name="PLoS ONE">
        <title>Gene expression in gut symbiotic organ of stinkbug affected by extracellular bacterial symbiont.</title>
        <authorList>
            <person name="Futahashi R."/>
            <person name="Tanaka K."/>
            <person name="Tanahashi M."/>
            <person name="Nikoh N."/>
            <person name="Kikuchi Y."/>
            <person name="Lee B.L."/>
            <person name="Fukatsu T."/>
        </authorList>
    </citation>
    <scope>NUCLEOTIDE SEQUENCE</scope>
    <source>
        <tissue evidence="2">Midgut</tissue>
    </source>
</reference>
<evidence type="ECO:0000313" key="2">
    <source>
        <dbReference type="EMBL" id="BAN21175.1"/>
    </source>
</evidence>
<feature type="region of interest" description="Disordered" evidence="1">
    <location>
        <begin position="1"/>
        <end position="52"/>
    </location>
</feature>
<protein>
    <submittedName>
        <fullName evidence="2">Unkown protein</fullName>
    </submittedName>
</protein>
<organism evidence="2">
    <name type="scientific">Riptortus pedestris</name>
    <name type="common">Bean bug</name>
    <dbReference type="NCBI Taxonomy" id="329032"/>
    <lineage>
        <taxon>Eukaryota</taxon>
        <taxon>Metazoa</taxon>
        <taxon>Ecdysozoa</taxon>
        <taxon>Arthropoda</taxon>
        <taxon>Hexapoda</taxon>
        <taxon>Insecta</taxon>
        <taxon>Pterygota</taxon>
        <taxon>Neoptera</taxon>
        <taxon>Paraneoptera</taxon>
        <taxon>Hemiptera</taxon>
        <taxon>Heteroptera</taxon>
        <taxon>Panheteroptera</taxon>
        <taxon>Pentatomomorpha</taxon>
        <taxon>Coreoidea</taxon>
        <taxon>Alydidae</taxon>
        <taxon>Riptortus</taxon>
    </lineage>
</organism>
<dbReference type="AlphaFoldDB" id="R4WK21"/>
<name>R4WK21_RIPPE</name>
<evidence type="ECO:0000256" key="1">
    <source>
        <dbReference type="SAM" id="MobiDB-lite"/>
    </source>
</evidence>
<accession>R4WK21</accession>
<sequence>MAPQDPKIWEKNGDQLPGEEGPLGGSTNKEFGGQLEQVGRNHPGGWVGWKNTTIFRGVPPRRSIWTNPLRLGG</sequence>